<dbReference type="Proteomes" id="UP001597044">
    <property type="component" value="Unassembled WGS sequence"/>
</dbReference>
<evidence type="ECO:0000256" key="6">
    <source>
        <dbReference type="ARBA" id="ARBA00034078"/>
    </source>
</evidence>
<keyword evidence="5" id="KW-0411">Iron-sulfur</keyword>
<evidence type="ECO:0000259" key="7">
    <source>
        <dbReference type="PROSITE" id="PS51085"/>
    </source>
</evidence>
<proteinExistence type="inferred from homology"/>
<feature type="domain" description="2Fe-2S ferredoxin-type" evidence="7">
    <location>
        <begin position="2"/>
        <end position="105"/>
    </location>
</feature>
<comment type="cofactor">
    <cofactor evidence="6">
        <name>[2Fe-2S] cluster</name>
        <dbReference type="ChEBI" id="CHEBI:190135"/>
    </cofactor>
</comment>
<dbReference type="EMBL" id="JBHTIT010000001">
    <property type="protein sequence ID" value="MFD0949740.1"/>
    <property type="molecule type" value="Genomic_DNA"/>
</dbReference>
<dbReference type="CDD" id="cd00207">
    <property type="entry name" value="fer2"/>
    <property type="match status" value="1"/>
</dbReference>
<accession>A0ABW3HGT3</accession>
<dbReference type="PANTHER" id="PTHR23426:SF65">
    <property type="entry name" value="FERREDOXIN-2, MITOCHONDRIAL"/>
    <property type="match status" value="1"/>
</dbReference>
<keyword evidence="2" id="KW-0001">2Fe-2S</keyword>
<dbReference type="SUPFAM" id="SSF54292">
    <property type="entry name" value="2Fe-2S ferredoxin-like"/>
    <property type="match status" value="1"/>
</dbReference>
<dbReference type="PANTHER" id="PTHR23426">
    <property type="entry name" value="FERREDOXIN/ADRENODOXIN"/>
    <property type="match status" value="1"/>
</dbReference>
<evidence type="ECO:0000256" key="4">
    <source>
        <dbReference type="ARBA" id="ARBA00023004"/>
    </source>
</evidence>
<evidence type="ECO:0000313" key="8">
    <source>
        <dbReference type="EMBL" id="MFD0949740.1"/>
    </source>
</evidence>
<dbReference type="Pfam" id="PF00111">
    <property type="entry name" value="Fer2"/>
    <property type="match status" value="1"/>
</dbReference>
<evidence type="ECO:0000256" key="3">
    <source>
        <dbReference type="ARBA" id="ARBA00022723"/>
    </source>
</evidence>
<gene>
    <name evidence="8" type="ORF">ACFQ0F_04960</name>
</gene>
<comment type="caution">
    <text evidence="8">The sequence shown here is derived from an EMBL/GenBank/DDBJ whole genome shotgun (WGS) entry which is preliminary data.</text>
</comment>
<evidence type="ECO:0000313" key="9">
    <source>
        <dbReference type="Proteomes" id="UP001597044"/>
    </source>
</evidence>
<dbReference type="InterPro" id="IPR012675">
    <property type="entry name" value="Beta-grasp_dom_sf"/>
</dbReference>
<dbReference type="PRINTS" id="PR00355">
    <property type="entry name" value="ADRENODOXIN"/>
</dbReference>
<evidence type="ECO:0000256" key="2">
    <source>
        <dbReference type="ARBA" id="ARBA00022714"/>
    </source>
</evidence>
<evidence type="ECO:0000256" key="5">
    <source>
        <dbReference type="ARBA" id="ARBA00023014"/>
    </source>
</evidence>
<name>A0ABW3HGT3_9GAMM</name>
<keyword evidence="9" id="KW-1185">Reference proteome</keyword>
<protein>
    <submittedName>
        <fullName evidence="8">2Fe-2S iron-sulfur cluster-binding protein</fullName>
    </submittedName>
</protein>
<dbReference type="InterPro" id="IPR001041">
    <property type="entry name" value="2Fe-2S_ferredoxin-type"/>
</dbReference>
<dbReference type="PROSITE" id="PS51085">
    <property type="entry name" value="2FE2S_FER_2"/>
    <property type="match status" value="1"/>
</dbReference>
<reference evidence="9" key="1">
    <citation type="journal article" date="2019" name="Int. J. Syst. Evol. Microbiol.">
        <title>The Global Catalogue of Microorganisms (GCM) 10K type strain sequencing project: providing services to taxonomists for standard genome sequencing and annotation.</title>
        <authorList>
            <consortium name="The Broad Institute Genomics Platform"/>
            <consortium name="The Broad Institute Genome Sequencing Center for Infectious Disease"/>
            <person name="Wu L."/>
            <person name="Ma J."/>
        </authorList>
    </citation>
    <scope>NUCLEOTIDE SEQUENCE [LARGE SCALE GENOMIC DNA]</scope>
    <source>
        <strain evidence="9">CCUG 63419</strain>
    </source>
</reference>
<organism evidence="8 9">
    <name type="scientific">Paraperlucidibaca wandonensis</name>
    <dbReference type="NCBI Taxonomy" id="1268273"/>
    <lineage>
        <taxon>Bacteria</taxon>
        <taxon>Pseudomonadati</taxon>
        <taxon>Pseudomonadota</taxon>
        <taxon>Gammaproteobacteria</taxon>
        <taxon>Moraxellales</taxon>
        <taxon>Moraxellaceae</taxon>
        <taxon>Paraperlucidibaca</taxon>
    </lineage>
</organism>
<dbReference type="RefSeq" id="WP_379072107.1">
    <property type="nucleotide sequence ID" value="NZ_JBHTIT010000001.1"/>
</dbReference>
<sequence length="106" mass="11159">MGSITFVEHDGTQHEVELETGKSLMQIAMDNGVPGIDADCGGACACGTCHVIVDAKWIGATGSASADELQMLDMTPEKAVTSRLSCQIQVSDAMAGMVLHLPEYQM</sequence>
<keyword evidence="4" id="KW-0408">Iron</keyword>
<evidence type="ECO:0000256" key="1">
    <source>
        <dbReference type="ARBA" id="ARBA00010914"/>
    </source>
</evidence>
<dbReference type="InterPro" id="IPR036010">
    <property type="entry name" value="2Fe-2S_ferredoxin-like_sf"/>
</dbReference>
<dbReference type="InterPro" id="IPR001055">
    <property type="entry name" value="Adrenodoxin-like"/>
</dbReference>
<dbReference type="Gene3D" id="3.10.20.30">
    <property type="match status" value="1"/>
</dbReference>
<comment type="similarity">
    <text evidence="1">Belongs to the adrenodoxin/putidaredoxin family.</text>
</comment>
<keyword evidence="3" id="KW-0479">Metal-binding</keyword>